<dbReference type="GO" id="GO:0008932">
    <property type="term" value="F:lytic endotransglycosylase activity"/>
    <property type="evidence" value="ECO:0007669"/>
    <property type="project" value="UniProtKB-UniRule"/>
</dbReference>
<evidence type="ECO:0000313" key="10">
    <source>
        <dbReference type="Proteomes" id="UP000521676"/>
    </source>
</evidence>
<keyword evidence="3 7" id="KW-1133">Transmembrane helix</keyword>
<comment type="catalytic activity">
    <reaction evidence="7">
        <text>a peptidoglycan chain = a peptidoglycan chain with N-acetyl-1,6-anhydromuramyl-[peptide] at the reducing end + a peptidoglycan chain with N-acetylglucosamine at the non-reducing end.</text>
        <dbReference type="EC" id="4.2.2.29"/>
    </reaction>
</comment>
<comment type="function">
    <text evidence="7">Functions as a peptidoglycan terminase that cleaves nascent peptidoglycan strands endolytically to terminate their elongation.</text>
</comment>
<protein>
    <recommendedName>
        <fullName evidence="7">Endolytic murein transglycosylase</fullName>
        <ecNumber evidence="7">4.2.2.29</ecNumber>
    </recommendedName>
    <alternativeName>
        <fullName evidence="7">Peptidoglycan lytic transglycosylase</fullName>
    </alternativeName>
    <alternativeName>
        <fullName evidence="7">Peptidoglycan polymerization terminase</fullName>
    </alternativeName>
</protein>
<dbReference type="RefSeq" id="WP_341469726.1">
    <property type="nucleotide sequence ID" value="NZ_CP128399.1"/>
</dbReference>
<accession>A0A8T7M344</accession>
<dbReference type="Gene3D" id="3.30.1490.480">
    <property type="entry name" value="Endolytic murein transglycosylase"/>
    <property type="match status" value="1"/>
</dbReference>
<keyword evidence="2 7" id="KW-0812">Transmembrane</keyword>
<dbReference type="Gene3D" id="3.30.160.60">
    <property type="entry name" value="Classic Zinc Finger"/>
    <property type="match status" value="1"/>
</dbReference>
<comment type="subcellular location">
    <subcellularLocation>
        <location evidence="7">Cell membrane</location>
        <topology evidence="7">Single-pass membrane protein</topology>
    </subcellularLocation>
</comment>
<comment type="similarity">
    <text evidence="7">Belongs to the transglycosylase MltG family.</text>
</comment>
<dbReference type="EC" id="4.2.2.29" evidence="7"/>
<reference evidence="8 10" key="1">
    <citation type="submission" date="2020-06" db="EMBL/GenBank/DDBJ databases">
        <title>Anoxygenic phototrophic Chloroflexota member uses a Type I reaction center.</title>
        <authorList>
            <person name="Tsuji J.M."/>
            <person name="Shaw N.A."/>
            <person name="Nagashima S."/>
            <person name="Venkiteswaran J."/>
            <person name="Schiff S.L."/>
            <person name="Hanada S."/>
            <person name="Tank M."/>
            <person name="Neufeld J.D."/>
        </authorList>
    </citation>
    <scope>NUCLEOTIDE SEQUENCE [LARGE SCALE GENOMIC DNA]</scope>
    <source>
        <strain evidence="8">L227-S17</strain>
    </source>
</reference>
<dbReference type="PANTHER" id="PTHR30518">
    <property type="entry name" value="ENDOLYTIC MUREIN TRANSGLYCOSYLASE"/>
    <property type="match status" value="1"/>
</dbReference>
<name>A0A8T7M344_9CHLR</name>
<evidence type="ECO:0000256" key="2">
    <source>
        <dbReference type="ARBA" id="ARBA00022692"/>
    </source>
</evidence>
<dbReference type="EMBL" id="JACATZ010000001">
    <property type="protein sequence ID" value="NWJ45976.1"/>
    <property type="molecule type" value="Genomic_DNA"/>
</dbReference>
<gene>
    <name evidence="7 8" type="primary">mltG</name>
    <name evidence="8" type="ORF">HXX08_08875</name>
    <name evidence="9" type="ORF">OZ401_001119</name>
</gene>
<keyword evidence="5 7" id="KW-0456">Lyase</keyword>
<dbReference type="GO" id="GO:0005886">
    <property type="term" value="C:plasma membrane"/>
    <property type="evidence" value="ECO:0007669"/>
    <property type="project" value="UniProtKB-SubCell"/>
</dbReference>
<evidence type="ECO:0000313" key="9">
    <source>
        <dbReference type="EMBL" id="WJW67837.1"/>
    </source>
</evidence>
<dbReference type="PANTHER" id="PTHR30518:SF2">
    <property type="entry name" value="ENDOLYTIC MUREIN TRANSGLYCOSYLASE"/>
    <property type="match status" value="1"/>
</dbReference>
<dbReference type="InterPro" id="IPR003770">
    <property type="entry name" value="MLTG-like"/>
</dbReference>
<dbReference type="HAMAP" id="MF_02065">
    <property type="entry name" value="MltG"/>
    <property type="match status" value="1"/>
</dbReference>
<dbReference type="Proteomes" id="UP000521676">
    <property type="component" value="Unassembled WGS sequence"/>
</dbReference>
<evidence type="ECO:0000256" key="1">
    <source>
        <dbReference type="ARBA" id="ARBA00022475"/>
    </source>
</evidence>
<dbReference type="AlphaFoldDB" id="A0A8T7M344"/>
<sequence length="353" mass="39945">MNIISRLSGITLKIIFGLIMIVVVVVAGFGVYFFMEVGSRPSSSTDVVPFNINVGESFSQVTGDLYDAKLVRNTFVFRIRARLLGAEERIQSGYFYLRRDMTMDEILETITSARLVERQVTIPEGLRLEQIAARLEEKGWNKEKFIQLVKKGDYQFGFLDDKPPGASVEGFLFPDTYRIPASYTEDDIIIMMLKRFGDQYSAPLRDKARTGMGIYKVVTMASLIEREAVVASERPIIASVFYNRLNKGMMLQSDPTAQWARDTENARNNLNFSKWWDKPVPKDLEIDSPYNTYKAKALPPGPICNPGLASLSAATEPATTDYYYFVATGDKEGTHDFSRTYEEHALKVKQYSS</sequence>
<evidence type="ECO:0000313" key="11">
    <source>
        <dbReference type="Proteomes" id="UP001431572"/>
    </source>
</evidence>
<evidence type="ECO:0000256" key="6">
    <source>
        <dbReference type="ARBA" id="ARBA00023316"/>
    </source>
</evidence>
<dbReference type="Pfam" id="PF02618">
    <property type="entry name" value="YceG"/>
    <property type="match status" value="1"/>
</dbReference>
<dbReference type="EMBL" id="CP128399">
    <property type="protein sequence ID" value="WJW67837.1"/>
    <property type="molecule type" value="Genomic_DNA"/>
</dbReference>
<dbReference type="GO" id="GO:0071555">
    <property type="term" value="P:cell wall organization"/>
    <property type="evidence" value="ECO:0007669"/>
    <property type="project" value="UniProtKB-KW"/>
</dbReference>
<feature type="transmembrane region" description="Helical" evidence="7">
    <location>
        <begin position="12"/>
        <end position="35"/>
    </location>
</feature>
<keyword evidence="6 7" id="KW-0961">Cell wall biogenesis/degradation</keyword>
<proteinExistence type="inferred from homology"/>
<evidence type="ECO:0000256" key="4">
    <source>
        <dbReference type="ARBA" id="ARBA00023136"/>
    </source>
</evidence>
<evidence type="ECO:0000256" key="5">
    <source>
        <dbReference type="ARBA" id="ARBA00023239"/>
    </source>
</evidence>
<evidence type="ECO:0000313" key="8">
    <source>
        <dbReference type="EMBL" id="NWJ45976.1"/>
    </source>
</evidence>
<evidence type="ECO:0000256" key="3">
    <source>
        <dbReference type="ARBA" id="ARBA00022989"/>
    </source>
</evidence>
<dbReference type="GO" id="GO:0009252">
    <property type="term" value="P:peptidoglycan biosynthetic process"/>
    <property type="evidence" value="ECO:0007669"/>
    <property type="project" value="UniProtKB-UniRule"/>
</dbReference>
<feature type="site" description="Important for catalytic activity" evidence="7">
    <location>
        <position position="227"/>
    </location>
</feature>
<dbReference type="NCBIfam" id="TIGR00247">
    <property type="entry name" value="endolytic transglycosylase MltG"/>
    <property type="match status" value="1"/>
</dbReference>
<evidence type="ECO:0000256" key="7">
    <source>
        <dbReference type="HAMAP-Rule" id="MF_02065"/>
    </source>
</evidence>
<keyword evidence="1 7" id="KW-1003">Cell membrane</keyword>
<dbReference type="CDD" id="cd08010">
    <property type="entry name" value="MltG_like"/>
    <property type="match status" value="1"/>
</dbReference>
<reference evidence="9" key="2">
    <citation type="journal article" date="2024" name="Nature">
        <title>Anoxygenic phototroph of the Chloroflexota uses a type I reaction centre.</title>
        <authorList>
            <person name="Tsuji J.M."/>
            <person name="Shaw N.A."/>
            <person name="Nagashima S."/>
            <person name="Venkiteswaran J.J."/>
            <person name="Schiff S.L."/>
            <person name="Watanabe T."/>
            <person name="Fukui M."/>
            <person name="Hanada S."/>
            <person name="Tank M."/>
            <person name="Neufeld J.D."/>
        </authorList>
    </citation>
    <scope>NUCLEOTIDE SEQUENCE</scope>
    <source>
        <strain evidence="9">L227-S17</strain>
    </source>
</reference>
<dbReference type="Proteomes" id="UP001431572">
    <property type="component" value="Chromosome 1"/>
</dbReference>
<keyword evidence="11" id="KW-1185">Reference proteome</keyword>
<keyword evidence="4 7" id="KW-0472">Membrane</keyword>
<organism evidence="8 10">
    <name type="scientific">Candidatus Chlorohelix allophototropha</name>
    <dbReference type="NCBI Taxonomy" id="3003348"/>
    <lineage>
        <taxon>Bacteria</taxon>
        <taxon>Bacillati</taxon>
        <taxon>Chloroflexota</taxon>
        <taxon>Chloroflexia</taxon>
        <taxon>Candidatus Chloroheliales</taxon>
        <taxon>Candidatus Chloroheliaceae</taxon>
        <taxon>Candidatus Chlorohelix</taxon>
    </lineage>
</organism>